<name>J3N9N9_ORYBR</name>
<accession>J3N9N9</accession>
<evidence type="ECO:0000313" key="2">
    <source>
        <dbReference type="Proteomes" id="UP000006038"/>
    </source>
</evidence>
<dbReference type="Proteomes" id="UP000006038">
    <property type="component" value="Chromosome 11"/>
</dbReference>
<reference evidence="1" key="1">
    <citation type="journal article" date="2013" name="Nat. Commun.">
        <title>Whole-genome sequencing of Oryza brachyantha reveals mechanisms underlying Oryza genome evolution.</title>
        <authorList>
            <person name="Chen J."/>
            <person name="Huang Q."/>
            <person name="Gao D."/>
            <person name="Wang J."/>
            <person name="Lang Y."/>
            <person name="Liu T."/>
            <person name="Li B."/>
            <person name="Bai Z."/>
            <person name="Luis Goicoechea J."/>
            <person name="Liang C."/>
            <person name="Chen C."/>
            <person name="Zhang W."/>
            <person name="Sun S."/>
            <person name="Liao Y."/>
            <person name="Zhang X."/>
            <person name="Yang L."/>
            <person name="Song C."/>
            <person name="Wang M."/>
            <person name="Shi J."/>
            <person name="Liu G."/>
            <person name="Liu J."/>
            <person name="Zhou H."/>
            <person name="Zhou W."/>
            <person name="Yu Q."/>
            <person name="An N."/>
            <person name="Chen Y."/>
            <person name="Cai Q."/>
            <person name="Wang B."/>
            <person name="Liu B."/>
            <person name="Min J."/>
            <person name="Huang Y."/>
            <person name="Wu H."/>
            <person name="Li Z."/>
            <person name="Zhang Y."/>
            <person name="Yin Y."/>
            <person name="Song W."/>
            <person name="Jiang J."/>
            <person name="Jackson S.A."/>
            <person name="Wing R.A."/>
            <person name="Wang J."/>
            <person name="Chen M."/>
        </authorList>
    </citation>
    <scope>NUCLEOTIDE SEQUENCE [LARGE SCALE GENOMIC DNA]</scope>
    <source>
        <strain evidence="1">cv. IRGC 101232</strain>
    </source>
</reference>
<dbReference type="Gramene" id="OB11G25250.1">
    <property type="protein sequence ID" value="OB11G25250.1"/>
    <property type="gene ID" value="OB11G25250"/>
</dbReference>
<reference evidence="1" key="2">
    <citation type="submission" date="2013-04" db="UniProtKB">
        <authorList>
            <consortium name="EnsemblPlants"/>
        </authorList>
    </citation>
    <scope>IDENTIFICATION</scope>
</reference>
<keyword evidence="2" id="KW-1185">Reference proteome</keyword>
<dbReference type="PANTHER" id="PTHR35166">
    <property type="entry name" value="OS05G0193700 PROTEIN-RELATED"/>
    <property type="match status" value="1"/>
</dbReference>
<sequence>MHAANPIPRKKTTPTPIHHVHAYVLYKLVESIVAATRNEDHLRRLEFISEYSGETVRSIGGSASSDHPMAGVNDGRVDADAVAAGGHPDPPRSNRPKFKKTVFVVYEVKAAATAGEGEPPVPEGKIRLSQENVDAILAEDTTPHRMSDPSADLDLFRSLLPPELYEATARVLHHAARTEERRRSRIVERQAWVRGELEKKGYVDVDEDKALTFTAIHLEEELE</sequence>
<protein>
    <submittedName>
        <fullName evidence="1">Uncharacterized protein</fullName>
    </submittedName>
</protein>
<dbReference type="STRING" id="4533.J3N9N9"/>
<dbReference type="HOGENOM" id="CLU_1241762_0_0_1"/>
<evidence type="ECO:0000313" key="1">
    <source>
        <dbReference type="EnsemblPlants" id="OB11G25250.1"/>
    </source>
</evidence>
<dbReference type="AlphaFoldDB" id="J3N9N9"/>
<proteinExistence type="predicted"/>
<dbReference type="EnsemblPlants" id="OB11G25250.1">
    <property type="protein sequence ID" value="OB11G25250.1"/>
    <property type="gene ID" value="OB11G25250"/>
</dbReference>
<organism evidence="1">
    <name type="scientific">Oryza brachyantha</name>
    <name type="common">malo sina</name>
    <dbReference type="NCBI Taxonomy" id="4533"/>
    <lineage>
        <taxon>Eukaryota</taxon>
        <taxon>Viridiplantae</taxon>
        <taxon>Streptophyta</taxon>
        <taxon>Embryophyta</taxon>
        <taxon>Tracheophyta</taxon>
        <taxon>Spermatophyta</taxon>
        <taxon>Magnoliopsida</taxon>
        <taxon>Liliopsida</taxon>
        <taxon>Poales</taxon>
        <taxon>Poaceae</taxon>
        <taxon>BOP clade</taxon>
        <taxon>Oryzoideae</taxon>
        <taxon>Oryzeae</taxon>
        <taxon>Oryzinae</taxon>
        <taxon>Oryza</taxon>
    </lineage>
</organism>
<dbReference type="PANTHER" id="PTHR35166:SF15">
    <property type="entry name" value="OS05G0193700 PROTEIN"/>
    <property type="match status" value="1"/>
</dbReference>